<feature type="region of interest" description="Disordered" evidence="1">
    <location>
        <begin position="287"/>
        <end position="320"/>
    </location>
</feature>
<evidence type="ECO:0000313" key="2">
    <source>
        <dbReference type="EMBL" id="GLI41073.1"/>
    </source>
</evidence>
<reference evidence="2" key="1">
    <citation type="submission" date="2022-12" db="EMBL/GenBank/DDBJ databases">
        <title>Reference genome sequencing for broad-spectrum identification of bacterial and archaeal isolates by mass spectrometry.</title>
        <authorList>
            <person name="Sekiguchi Y."/>
            <person name="Tourlousse D.M."/>
        </authorList>
    </citation>
    <scope>NUCLEOTIDE SEQUENCE</scope>
    <source>
        <strain evidence="2">LLR39Z86</strain>
    </source>
</reference>
<sequence length="422" mass="47249">MQNLHQSPGGSRATNFQTTGRPNNEERTLVSWTTIRHSGVPENTHSAVWRIGEKPHDPLDPGPYGTPGWQPDPRRGRRRRGELPDPPPAERGGEPRPVERRGEPEPIKRRGEGPGRSRFESPGHSPASHSHPVAEPHDFSPMREAAYRDFLRDSEELHRAHLEAPEPNRVLVYLRWYLQIVVAVLYWRVVPFPEPPSRCRRSRAACRPREAHQATRYVGRAAVPTRPAVEPIREATLVAAPTEPLPIAAQPDEPQQITTQPIESPQINAQPAAPPIAIEWRTAARPQVQPVTPARRADPPRPPVRPRAVMVPRNGAQSRRRADTRRIFLHTYATARDQNLRNLTWPKGSWANFTATDAYANPRRGSIQRRRNHRPRNLALARSFPSTIPAVPIGATSRPAPIGPTSRLVAATATPYPGGDFR</sequence>
<protein>
    <submittedName>
        <fullName evidence="2">Uncharacterized protein</fullName>
    </submittedName>
</protein>
<keyword evidence="3" id="KW-1185">Reference proteome</keyword>
<accession>A0A9W6G6A0</accession>
<feature type="compositionally biased region" description="Polar residues" evidence="1">
    <location>
        <begin position="1"/>
        <end position="22"/>
    </location>
</feature>
<dbReference type="Proteomes" id="UP001144313">
    <property type="component" value="Unassembled WGS sequence"/>
</dbReference>
<organism evidence="2 3">
    <name type="scientific">Glycomyces algeriensis</name>
    <dbReference type="NCBI Taxonomy" id="256037"/>
    <lineage>
        <taxon>Bacteria</taxon>
        <taxon>Bacillati</taxon>
        <taxon>Actinomycetota</taxon>
        <taxon>Actinomycetes</taxon>
        <taxon>Glycomycetales</taxon>
        <taxon>Glycomycetaceae</taxon>
        <taxon>Glycomyces</taxon>
    </lineage>
</organism>
<evidence type="ECO:0000256" key="1">
    <source>
        <dbReference type="SAM" id="MobiDB-lite"/>
    </source>
</evidence>
<dbReference type="AlphaFoldDB" id="A0A9W6G6A0"/>
<gene>
    <name evidence="2" type="ORF">GALLR39Z86_09230</name>
</gene>
<name>A0A9W6G6A0_9ACTN</name>
<comment type="caution">
    <text evidence="2">The sequence shown here is derived from an EMBL/GenBank/DDBJ whole genome shotgun (WGS) entry which is preliminary data.</text>
</comment>
<feature type="compositionally biased region" description="Basic and acidic residues" evidence="1">
    <location>
        <begin position="91"/>
        <end position="121"/>
    </location>
</feature>
<feature type="compositionally biased region" description="Polar residues" evidence="1">
    <location>
        <begin position="30"/>
        <end position="46"/>
    </location>
</feature>
<proteinExistence type="predicted"/>
<feature type="compositionally biased region" description="Low complexity" evidence="1">
    <location>
        <begin position="122"/>
        <end position="131"/>
    </location>
</feature>
<dbReference type="EMBL" id="BSDT01000001">
    <property type="protein sequence ID" value="GLI41073.1"/>
    <property type="molecule type" value="Genomic_DNA"/>
</dbReference>
<evidence type="ECO:0000313" key="3">
    <source>
        <dbReference type="Proteomes" id="UP001144313"/>
    </source>
</evidence>
<feature type="region of interest" description="Disordered" evidence="1">
    <location>
        <begin position="1"/>
        <end position="139"/>
    </location>
</feature>